<dbReference type="Gene3D" id="3.40.630.30">
    <property type="match status" value="1"/>
</dbReference>
<proteinExistence type="predicted"/>
<dbReference type="InterPro" id="IPR016181">
    <property type="entry name" value="Acyl_CoA_acyltransferase"/>
</dbReference>
<protein>
    <submittedName>
        <fullName evidence="2">FR47-like protein</fullName>
    </submittedName>
</protein>
<accession>A0A653S560</accession>
<dbReference type="PROSITE" id="PS51186">
    <property type="entry name" value="GNAT"/>
    <property type="match status" value="1"/>
</dbReference>
<dbReference type="SUPFAM" id="SSF55729">
    <property type="entry name" value="Acyl-CoA N-acyltransferases (Nat)"/>
    <property type="match status" value="1"/>
</dbReference>
<reference evidence="2 3" key="1">
    <citation type="submission" date="2019-10" db="EMBL/GenBank/DDBJ databases">
        <authorList>
            <person name="Karimi E."/>
        </authorList>
    </citation>
    <scope>NUCLEOTIDE SEQUENCE [LARGE SCALE GENOMIC DNA]</scope>
    <source>
        <strain evidence="2">Maribacter sp. 151</strain>
    </source>
</reference>
<evidence type="ECO:0000313" key="2">
    <source>
        <dbReference type="EMBL" id="VXB62341.1"/>
    </source>
</evidence>
<dbReference type="Pfam" id="PF08445">
    <property type="entry name" value="FR47"/>
    <property type="match status" value="1"/>
</dbReference>
<dbReference type="Proteomes" id="UP000430202">
    <property type="component" value="Unassembled WGS sequence"/>
</dbReference>
<evidence type="ECO:0000313" key="3">
    <source>
        <dbReference type="Proteomes" id="UP000430202"/>
    </source>
</evidence>
<sequence length="231" mass="27019">MYTMANLEEQLKNPVWYSLIETHKKFAVEFDGVLFYEQEVCTFGAFFNEEKTTKASNDYLETTDSFFFVSENKTPLVDDANVFLEKKIDGCQMVLNELPDVAITEEIVLLGDEYIDEIYKLVWLVMPGYYRRKTFEMGNYYGIFKEGKLVSITGQRMQTNLFIEVSAVVTHPDYTRRGLAKQLIAHCTKEIIKEKKTPILHTNKGNAAIPLYEKLGYELTRDMNWWLYRCK</sequence>
<dbReference type="InterPro" id="IPR013653">
    <property type="entry name" value="GCN5-like_dom"/>
</dbReference>
<dbReference type="GO" id="GO:0016747">
    <property type="term" value="F:acyltransferase activity, transferring groups other than amino-acyl groups"/>
    <property type="evidence" value="ECO:0007669"/>
    <property type="project" value="InterPro"/>
</dbReference>
<dbReference type="CDD" id="cd04301">
    <property type="entry name" value="NAT_SF"/>
    <property type="match status" value="1"/>
</dbReference>
<dbReference type="InterPro" id="IPR000182">
    <property type="entry name" value="GNAT_dom"/>
</dbReference>
<dbReference type="AlphaFoldDB" id="A0A653S560"/>
<dbReference type="EMBL" id="CABWLR010000003">
    <property type="protein sequence ID" value="VXB62341.1"/>
    <property type="molecule type" value="Genomic_DNA"/>
</dbReference>
<evidence type="ECO:0000259" key="1">
    <source>
        <dbReference type="PROSITE" id="PS51186"/>
    </source>
</evidence>
<feature type="domain" description="N-acetyltransferase" evidence="1">
    <location>
        <begin position="105"/>
        <end position="231"/>
    </location>
</feature>
<organism evidence="2 3">
    <name type="scientific">Maribacter litoralis</name>
    <dbReference type="NCBI Taxonomy" id="2059726"/>
    <lineage>
        <taxon>Bacteria</taxon>
        <taxon>Pseudomonadati</taxon>
        <taxon>Bacteroidota</taxon>
        <taxon>Flavobacteriia</taxon>
        <taxon>Flavobacteriales</taxon>
        <taxon>Flavobacteriaceae</taxon>
        <taxon>Maribacter</taxon>
    </lineage>
</organism>
<name>A0A653S560_9FLAO</name>
<keyword evidence="3" id="KW-1185">Reference proteome</keyword>
<gene>
    <name evidence="2" type="ORF">MARI151_30181</name>
</gene>